<dbReference type="Proteomes" id="UP000828390">
    <property type="component" value="Unassembled WGS sequence"/>
</dbReference>
<dbReference type="EMBL" id="JAIWYP010000005">
    <property type="protein sequence ID" value="KAH3819485.1"/>
    <property type="molecule type" value="Genomic_DNA"/>
</dbReference>
<gene>
    <name evidence="1" type="ORF">DPMN_121222</name>
</gene>
<proteinExistence type="predicted"/>
<sequence>MLSFLSNICGAIPPSAAMETLAAMVTGDEIFMTLAYVDTEGRQHYHPVVLQS</sequence>
<protein>
    <submittedName>
        <fullName evidence="1">Uncharacterized protein</fullName>
    </submittedName>
</protein>
<name>A0A9D4JP92_DREPO</name>
<evidence type="ECO:0000313" key="1">
    <source>
        <dbReference type="EMBL" id="KAH3819485.1"/>
    </source>
</evidence>
<organism evidence="1 2">
    <name type="scientific">Dreissena polymorpha</name>
    <name type="common">Zebra mussel</name>
    <name type="synonym">Mytilus polymorpha</name>
    <dbReference type="NCBI Taxonomy" id="45954"/>
    <lineage>
        <taxon>Eukaryota</taxon>
        <taxon>Metazoa</taxon>
        <taxon>Spiralia</taxon>
        <taxon>Lophotrochozoa</taxon>
        <taxon>Mollusca</taxon>
        <taxon>Bivalvia</taxon>
        <taxon>Autobranchia</taxon>
        <taxon>Heteroconchia</taxon>
        <taxon>Euheterodonta</taxon>
        <taxon>Imparidentia</taxon>
        <taxon>Neoheterodontei</taxon>
        <taxon>Myida</taxon>
        <taxon>Dreissenoidea</taxon>
        <taxon>Dreissenidae</taxon>
        <taxon>Dreissena</taxon>
    </lineage>
</organism>
<keyword evidence="2" id="KW-1185">Reference proteome</keyword>
<evidence type="ECO:0000313" key="2">
    <source>
        <dbReference type="Proteomes" id="UP000828390"/>
    </source>
</evidence>
<comment type="caution">
    <text evidence="1">The sequence shown here is derived from an EMBL/GenBank/DDBJ whole genome shotgun (WGS) entry which is preliminary data.</text>
</comment>
<dbReference type="AlphaFoldDB" id="A0A9D4JP92"/>
<reference evidence="1" key="2">
    <citation type="submission" date="2020-11" db="EMBL/GenBank/DDBJ databases">
        <authorList>
            <person name="McCartney M.A."/>
            <person name="Auch B."/>
            <person name="Kono T."/>
            <person name="Mallez S."/>
            <person name="Becker A."/>
            <person name="Gohl D.M."/>
            <person name="Silverstein K.A.T."/>
            <person name="Koren S."/>
            <person name="Bechman K.B."/>
            <person name="Herman A."/>
            <person name="Abrahante J.E."/>
            <person name="Garbe J."/>
        </authorList>
    </citation>
    <scope>NUCLEOTIDE SEQUENCE</scope>
    <source>
        <strain evidence="1">Duluth1</strain>
        <tissue evidence="1">Whole animal</tissue>
    </source>
</reference>
<reference evidence="1" key="1">
    <citation type="journal article" date="2019" name="bioRxiv">
        <title>The Genome of the Zebra Mussel, Dreissena polymorpha: A Resource for Invasive Species Research.</title>
        <authorList>
            <person name="McCartney M.A."/>
            <person name="Auch B."/>
            <person name="Kono T."/>
            <person name="Mallez S."/>
            <person name="Zhang Y."/>
            <person name="Obille A."/>
            <person name="Becker A."/>
            <person name="Abrahante J.E."/>
            <person name="Garbe J."/>
            <person name="Badalamenti J.P."/>
            <person name="Herman A."/>
            <person name="Mangelson H."/>
            <person name="Liachko I."/>
            <person name="Sullivan S."/>
            <person name="Sone E.D."/>
            <person name="Koren S."/>
            <person name="Silverstein K.A.T."/>
            <person name="Beckman K.B."/>
            <person name="Gohl D.M."/>
        </authorList>
    </citation>
    <scope>NUCLEOTIDE SEQUENCE</scope>
    <source>
        <strain evidence="1">Duluth1</strain>
        <tissue evidence="1">Whole animal</tissue>
    </source>
</reference>
<accession>A0A9D4JP92</accession>